<dbReference type="AlphaFoldDB" id="A0AA35NV85"/>
<name>A0AA35NV85_9SAUR</name>
<dbReference type="Pfam" id="PF00665">
    <property type="entry name" value="rve"/>
    <property type="match status" value="1"/>
</dbReference>
<dbReference type="Gene3D" id="3.30.420.10">
    <property type="entry name" value="Ribonuclease H-like superfamily/Ribonuclease H"/>
    <property type="match status" value="1"/>
</dbReference>
<dbReference type="SUPFAM" id="SSF47353">
    <property type="entry name" value="Retrovirus capsid dimerization domain-like"/>
    <property type="match status" value="1"/>
</dbReference>
<dbReference type="FunFam" id="1.10.340.70:FF:000001">
    <property type="entry name" value="Retrovirus-related Pol polyprotein from transposon gypsy-like Protein"/>
    <property type="match status" value="1"/>
</dbReference>
<reference evidence="4" key="1">
    <citation type="submission" date="2022-12" db="EMBL/GenBank/DDBJ databases">
        <authorList>
            <person name="Alioto T."/>
            <person name="Alioto T."/>
            <person name="Gomez Garrido J."/>
        </authorList>
    </citation>
    <scope>NUCLEOTIDE SEQUENCE</scope>
</reference>
<evidence type="ECO:0000256" key="2">
    <source>
        <dbReference type="SAM" id="MobiDB-lite"/>
    </source>
</evidence>
<dbReference type="GO" id="GO:0003677">
    <property type="term" value="F:DNA binding"/>
    <property type="evidence" value="ECO:0007669"/>
    <property type="project" value="UniProtKB-KW"/>
</dbReference>
<evidence type="ECO:0000313" key="4">
    <source>
        <dbReference type="EMBL" id="CAI5765431.1"/>
    </source>
</evidence>
<dbReference type="Gene3D" id="1.10.340.70">
    <property type="match status" value="1"/>
</dbReference>
<dbReference type="GO" id="GO:0015074">
    <property type="term" value="P:DNA integration"/>
    <property type="evidence" value="ECO:0007669"/>
    <property type="project" value="InterPro"/>
</dbReference>
<proteinExistence type="predicted"/>
<dbReference type="PANTHER" id="PTHR37984">
    <property type="entry name" value="PROTEIN CBG26694"/>
    <property type="match status" value="1"/>
</dbReference>
<protein>
    <recommendedName>
        <fullName evidence="1">Gypsy retrotransposon integrase-like protein 1</fullName>
    </recommendedName>
</protein>
<feature type="domain" description="Integrase catalytic" evidence="3">
    <location>
        <begin position="295"/>
        <end position="470"/>
    </location>
</feature>
<dbReference type="InterPro" id="IPR041588">
    <property type="entry name" value="Integrase_H2C2"/>
</dbReference>
<feature type="region of interest" description="Disordered" evidence="2">
    <location>
        <begin position="1"/>
        <end position="42"/>
    </location>
</feature>
<sequence>MSAQQYEEEEDYGPRSGPSCLNGEKEPQLLEGQAPSYHPAPRYSHDQELRDVGLRCATREFSIWDLDFRLFPAYKPPMDVLYYFTLFELSCRELGVPPRLYMIILRALVSGELADLMGQVSLSYAMDYEHYKHLALQRYGQRAESYRQAFRKVDKAASAESLTLVAAKMAQNFELWMSAADVTTFEGLKQLMLKEQFNRLLPAELGLLYRQFWPKKIKDKDVVLQLVVPGSRQPKILDLAHHDGLAGHLGVQKTLERISRYFYWPDVHQSVNNFVRSCVVCQKIGNDKDSMPNTLQSVPLESNVLEKWGIDLVGPLQKTRAGKQYVCVIIDYASRYVWATSLPNTSAQNLAKALVLAFGSLGIPKVLVSDLGTNVLAELTQKVLQLAKVHHHTSIAYQHQGNGLIKRVQKTLVQMLRKCGLAHGSSWDQDLPLVVSAYNDAYQRSLGFASNQLIFGRLLNTPLSMLRREWEGSEEEIKVPSVSEYFANLRQTLSDIWQLAKENLEGARLEQKRCYDLKAVAKSFEVGDQVLVWKPTRPHKLVVKWHGPGIVKAKLSSVRYLVECQELHDGSREYHANSLKRYLESELSVLSISGGREEVPTAPKDLLEE</sequence>
<evidence type="ECO:0000313" key="5">
    <source>
        <dbReference type="Proteomes" id="UP001178461"/>
    </source>
</evidence>
<keyword evidence="5" id="KW-1185">Reference proteome</keyword>
<dbReference type="Pfam" id="PF17921">
    <property type="entry name" value="Integrase_H2C2"/>
    <property type="match status" value="1"/>
</dbReference>
<dbReference type="InterPro" id="IPR050951">
    <property type="entry name" value="Retrovirus_Pol_polyprotein"/>
</dbReference>
<keyword evidence="4" id="KW-0238">DNA-binding</keyword>
<feature type="compositionally biased region" description="Acidic residues" evidence="2">
    <location>
        <begin position="1"/>
        <end position="11"/>
    </location>
</feature>
<organism evidence="4 5">
    <name type="scientific">Podarcis lilfordi</name>
    <name type="common">Lilford's wall lizard</name>
    <dbReference type="NCBI Taxonomy" id="74358"/>
    <lineage>
        <taxon>Eukaryota</taxon>
        <taxon>Metazoa</taxon>
        <taxon>Chordata</taxon>
        <taxon>Craniata</taxon>
        <taxon>Vertebrata</taxon>
        <taxon>Euteleostomi</taxon>
        <taxon>Lepidosauria</taxon>
        <taxon>Squamata</taxon>
        <taxon>Bifurcata</taxon>
        <taxon>Unidentata</taxon>
        <taxon>Episquamata</taxon>
        <taxon>Laterata</taxon>
        <taxon>Lacertibaenia</taxon>
        <taxon>Lacertidae</taxon>
        <taxon>Podarcis</taxon>
    </lineage>
</organism>
<keyword evidence="4" id="KW-0371">Homeobox</keyword>
<dbReference type="InterPro" id="IPR012337">
    <property type="entry name" value="RNaseH-like_sf"/>
</dbReference>
<evidence type="ECO:0000259" key="3">
    <source>
        <dbReference type="PROSITE" id="PS50994"/>
    </source>
</evidence>
<dbReference type="EMBL" id="OX395127">
    <property type="protein sequence ID" value="CAI5765431.1"/>
    <property type="molecule type" value="Genomic_DNA"/>
</dbReference>
<dbReference type="InterPro" id="IPR001584">
    <property type="entry name" value="Integrase_cat-core"/>
</dbReference>
<gene>
    <name evidence="4" type="ORF">PODLI_1B023278</name>
</gene>
<dbReference type="PANTHER" id="PTHR37984:SF15">
    <property type="entry name" value="INTEGRASE CATALYTIC DOMAIN-CONTAINING PROTEIN"/>
    <property type="match status" value="1"/>
</dbReference>
<evidence type="ECO:0000256" key="1">
    <source>
        <dbReference type="ARBA" id="ARBA00039658"/>
    </source>
</evidence>
<dbReference type="PROSITE" id="PS50994">
    <property type="entry name" value="INTEGRASE"/>
    <property type="match status" value="1"/>
</dbReference>
<dbReference type="InterPro" id="IPR036397">
    <property type="entry name" value="RNaseH_sf"/>
</dbReference>
<dbReference type="Proteomes" id="UP001178461">
    <property type="component" value="Chromosome 2"/>
</dbReference>
<dbReference type="SUPFAM" id="SSF53098">
    <property type="entry name" value="Ribonuclease H-like"/>
    <property type="match status" value="1"/>
</dbReference>
<accession>A0AA35NV85</accession>